<feature type="compositionally biased region" description="Polar residues" evidence="1">
    <location>
        <begin position="193"/>
        <end position="204"/>
    </location>
</feature>
<sequence>ASVSTSNSLCATPIVTGEVPHGIEEEATQAAVSISGRTVDAYFAAKLTSNPPVQAESASKLGQARSPSSLKELSTISTAAPDESPSTALPFPLLLRSSQDTLSALAELPFAPTRTRPPCFFLSPAKQPAINTSHYDDPSPRFTQATREPSHELNFVPDPRSVLPTSNFLGQSSTSPESSTKNVSDKSKDDGGLTTSPIATTNGTEIDVIAVGQVQEGPENRDGKDKGKEPARFGSTKGKEVEGRSPVPSTTSTSQTGSPEASGSGTSRLKTSVESTSDAGAQEQKDDRSESTDVLVGSDEHARSGVSSTITDISSSRSSDGTQYSSANPSSKTSRAHFDESDTSITASDALLATSHPQSSPPRGGPLGGDQNSAPLGAKANPFSFLAFGSPFSAIASGSWQTQTAHFRGTDATSANAGGGDTPFLFGKPSNAAFFTRATAVRGWFDAVTDPSTSTWTPPSNIGVLISTSSFLGVPAGGRATPSSSTQHPPITVTAPRFTPLSGSSAGGILPSSPLSRSSVAGSRAGPCQPVSSSSPQSESFADFLRQMAADGAKLMAESRFRAGSMGPSSFSLSLPSSPSSSTPSPSLPSSSSSIPSSPSTPERKLFPPKCLLPSHDSGQLDNECFCGEALFDGGSFEKYDIDHPVEAWEEALSLNWCRKCWKSMHRKCWSDCELIHSPFVPP</sequence>
<accession>A0ABR3EMS6</accession>
<dbReference type="EMBL" id="JBAHYK010002934">
    <property type="protein sequence ID" value="KAL0564189.1"/>
    <property type="molecule type" value="Genomic_DNA"/>
</dbReference>
<organism evidence="2 3">
    <name type="scientific">Marasmius crinis-equi</name>
    <dbReference type="NCBI Taxonomy" id="585013"/>
    <lineage>
        <taxon>Eukaryota</taxon>
        <taxon>Fungi</taxon>
        <taxon>Dikarya</taxon>
        <taxon>Basidiomycota</taxon>
        <taxon>Agaricomycotina</taxon>
        <taxon>Agaricomycetes</taxon>
        <taxon>Agaricomycetidae</taxon>
        <taxon>Agaricales</taxon>
        <taxon>Marasmiineae</taxon>
        <taxon>Marasmiaceae</taxon>
        <taxon>Marasmius</taxon>
    </lineage>
</organism>
<evidence type="ECO:0000313" key="3">
    <source>
        <dbReference type="Proteomes" id="UP001465976"/>
    </source>
</evidence>
<feature type="compositionally biased region" description="Polar residues" evidence="1">
    <location>
        <begin position="322"/>
        <end position="333"/>
    </location>
</feature>
<feature type="region of interest" description="Disordered" evidence="1">
    <location>
        <begin position="130"/>
        <end position="376"/>
    </location>
</feature>
<feature type="compositionally biased region" description="Low complexity" evidence="1">
    <location>
        <begin position="572"/>
        <end position="601"/>
    </location>
</feature>
<feature type="region of interest" description="Disordered" evidence="1">
    <location>
        <begin position="476"/>
        <end position="539"/>
    </location>
</feature>
<feature type="compositionally biased region" description="Basic and acidic residues" evidence="1">
    <location>
        <begin position="218"/>
        <end position="243"/>
    </location>
</feature>
<feature type="non-terminal residue" evidence="2">
    <location>
        <position position="1"/>
    </location>
</feature>
<feature type="region of interest" description="Disordered" evidence="1">
    <location>
        <begin position="572"/>
        <end position="609"/>
    </location>
</feature>
<proteinExistence type="predicted"/>
<feature type="compositionally biased region" description="Polar residues" evidence="1">
    <location>
        <begin position="65"/>
        <end position="78"/>
    </location>
</feature>
<dbReference type="Proteomes" id="UP001465976">
    <property type="component" value="Unassembled WGS sequence"/>
</dbReference>
<gene>
    <name evidence="2" type="ORF">V5O48_017867</name>
</gene>
<evidence type="ECO:0008006" key="4">
    <source>
        <dbReference type="Google" id="ProtNLM"/>
    </source>
</evidence>
<feature type="compositionally biased region" description="Polar residues" evidence="1">
    <location>
        <begin position="261"/>
        <end position="279"/>
    </location>
</feature>
<feature type="compositionally biased region" description="Low complexity" evidence="1">
    <location>
        <begin position="529"/>
        <end position="539"/>
    </location>
</feature>
<feature type="compositionally biased region" description="Low complexity" evidence="1">
    <location>
        <begin position="304"/>
        <end position="321"/>
    </location>
</feature>
<feature type="region of interest" description="Disordered" evidence="1">
    <location>
        <begin position="53"/>
        <end position="86"/>
    </location>
</feature>
<protein>
    <recommendedName>
        <fullName evidence="4">Proteophosphoglycan ppg4</fullName>
    </recommendedName>
</protein>
<evidence type="ECO:0000256" key="1">
    <source>
        <dbReference type="SAM" id="MobiDB-lite"/>
    </source>
</evidence>
<comment type="caution">
    <text evidence="2">The sequence shown here is derived from an EMBL/GenBank/DDBJ whole genome shotgun (WGS) entry which is preliminary data.</text>
</comment>
<feature type="compositionally biased region" description="Polar residues" evidence="1">
    <location>
        <begin position="163"/>
        <end position="182"/>
    </location>
</feature>
<keyword evidence="3" id="KW-1185">Reference proteome</keyword>
<evidence type="ECO:0000313" key="2">
    <source>
        <dbReference type="EMBL" id="KAL0564189.1"/>
    </source>
</evidence>
<name>A0ABR3EMS6_9AGAR</name>
<reference evidence="2 3" key="1">
    <citation type="submission" date="2024-02" db="EMBL/GenBank/DDBJ databases">
        <title>A draft genome for the cacao thread blight pathogen Marasmius crinis-equi.</title>
        <authorList>
            <person name="Cohen S.P."/>
            <person name="Baruah I.K."/>
            <person name="Amoako-Attah I."/>
            <person name="Bukari Y."/>
            <person name="Meinhardt L.W."/>
            <person name="Bailey B.A."/>
        </authorList>
    </citation>
    <scope>NUCLEOTIDE SEQUENCE [LARGE SCALE GENOMIC DNA]</scope>
    <source>
        <strain evidence="2 3">GH-76</strain>
    </source>
</reference>
<feature type="compositionally biased region" description="Low complexity" evidence="1">
    <location>
        <begin position="245"/>
        <end position="259"/>
    </location>
</feature>